<keyword evidence="3" id="KW-1185">Reference proteome</keyword>
<sequence length="54" mass="6411">MRLFILIVIIFITFSINLIGLLQLWPLYLTSPLLFISLFFLLIHLNGRNRFKGF</sequence>
<dbReference type="PATRIC" id="fig|1150625.3.peg.979"/>
<accession>A0A147KA51</accession>
<keyword evidence="1" id="KW-0472">Membrane</keyword>
<feature type="transmembrane region" description="Helical" evidence="1">
    <location>
        <begin position="25"/>
        <end position="45"/>
    </location>
</feature>
<dbReference type="EMBL" id="LDYG01000021">
    <property type="protein sequence ID" value="KUP07531.1"/>
    <property type="molecule type" value="Genomic_DNA"/>
</dbReference>
<name>A0A147KA51_9BACI</name>
<gene>
    <name evidence="2" type="ORF">Q75_04675</name>
</gene>
<keyword evidence="1" id="KW-0812">Transmembrane</keyword>
<keyword evidence="1" id="KW-1133">Transmembrane helix</keyword>
<evidence type="ECO:0000256" key="1">
    <source>
        <dbReference type="SAM" id="Phobius"/>
    </source>
</evidence>
<dbReference type="Proteomes" id="UP000074108">
    <property type="component" value="Unassembled WGS sequence"/>
</dbReference>
<protein>
    <submittedName>
        <fullName evidence="2">Membrane protein</fullName>
    </submittedName>
</protein>
<reference evidence="2 3" key="1">
    <citation type="journal article" date="2016" name="Front. Microbiol.">
        <title>Microevolution Analysis of Bacillus coahuilensis Unveils Differences in Phosphorus Acquisition Strategies and Their Regulation.</title>
        <authorList>
            <person name="Gomez-Lunar Z."/>
            <person name="Hernandez-Gonzalez I."/>
            <person name="Rodriguez-Torres M.D."/>
            <person name="Souza V."/>
            <person name="Olmedo-Alvarez G."/>
        </authorList>
    </citation>
    <scope>NUCLEOTIDE SEQUENCE [LARGE SCALE GENOMIC DNA]</scope>
    <source>
        <strain evidence="3">p1.1.43</strain>
    </source>
</reference>
<evidence type="ECO:0000313" key="3">
    <source>
        <dbReference type="Proteomes" id="UP000074108"/>
    </source>
</evidence>
<dbReference type="STRING" id="1150625.Q75_04675"/>
<proteinExistence type="predicted"/>
<evidence type="ECO:0000313" key="2">
    <source>
        <dbReference type="EMBL" id="KUP07531.1"/>
    </source>
</evidence>
<dbReference type="AlphaFoldDB" id="A0A147KA51"/>
<organism evidence="2 3">
    <name type="scientific">Bacillus coahuilensis p1.1.43</name>
    <dbReference type="NCBI Taxonomy" id="1150625"/>
    <lineage>
        <taxon>Bacteria</taxon>
        <taxon>Bacillati</taxon>
        <taxon>Bacillota</taxon>
        <taxon>Bacilli</taxon>
        <taxon>Bacillales</taxon>
        <taxon>Bacillaceae</taxon>
        <taxon>Bacillus</taxon>
    </lineage>
</organism>
<comment type="caution">
    <text evidence="2">The sequence shown here is derived from an EMBL/GenBank/DDBJ whole genome shotgun (WGS) entry which is preliminary data.</text>
</comment>